<dbReference type="EMBL" id="KN727062">
    <property type="protein sequence ID" value="KIH66583.1"/>
    <property type="molecule type" value="Genomic_DNA"/>
</dbReference>
<evidence type="ECO:0000313" key="3">
    <source>
        <dbReference type="Proteomes" id="UP000054047"/>
    </source>
</evidence>
<accession>A0A0C2DA23</accession>
<sequence length="127" mass="14215">MFQGRRVTINETDHRRASSSGSVDRRIGKPQEGLSVRSASLRPISDPLLDVLAQIHKIMVICDAGPSESTNHKRRVVEQFRRRLFSKASNADMIKKHLRKVCAAKIAWGKENVAPQLNVNVAKCISK</sequence>
<protein>
    <submittedName>
        <fullName evidence="2">Uncharacterized protein</fullName>
    </submittedName>
</protein>
<dbReference type="Proteomes" id="UP000054047">
    <property type="component" value="Unassembled WGS sequence"/>
</dbReference>
<feature type="region of interest" description="Disordered" evidence="1">
    <location>
        <begin position="1"/>
        <end position="34"/>
    </location>
</feature>
<evidence type="ECO:0000256" key="1">
    <source>
        <dbReference type="SAM" id="MobiDB-lite"/>
    </source>
</evidence>
<proteinExistence type="predicted"/>
<evidence type="ECO:0000313" key="2">
    <source>
        <dbReference type="EMBL" id="KIH66583.1"/>
    </source>
</evidence>
<name>A0A0C2DA23_9BILA</name>
<organism evidence="2 3">
    <name type="scientific">Ancylostoma duodenale</name>
    <dbReference type="NCBI Taxonomy" id="51022"/>
    <lineage>
        <taxon>Eukaryota</taxon>
        <taxon>Metazoa</taxon>
        <taxon>Ecdysozoa</taxon>
        <taxon>Nematoda</taxon>
        <taxon>Chromadorea</taxon>
        <taxon>Rhabditida</taxon>
        <taxon>Rhabditina</taxon>
        <taxon>Rhabditomorpha</taxon>
        <taxon>Strongyloidea</taxon>
        <taxon>Ancylostomatidae</taxon>
        <taxon>Ancylostomatinae</taxon>
        <taxon>Ancylostoma</taxon>
    </lineage>
</organism>
<dbReference type="AlphaFoldDB" id="A0A0C2DA23"/>
<dbReference type="OrthoDB" id="5860149at2759"/>
<keyword evidence="3" id="KW-1185">Reference proteome</keyword>
<reference evidence="2 3" key="1">
    <citation type="submission" date="2013-12" db="EMBL/GenBank/DDBJ databases">
        <title>Draft genome of the parsitic nematode Ancylostoma duodenale.</title>
        <authorList>
            <person name="Mitreva M."/>
        </authorList>
    </citation>
    <scope>NUCLEOTIDE SEQUENCE [LARGE SCALE GENOMIC DNA]</scope>
    <source>
        <strain evidence="2 3">Zhejiang</strain>
    </source>
</reference>
<gene>
    <name evidence="2" type="ORF">ANCDUO_03092</name>
</gene>